<evidence type="ECO:0000256" key="5">
    <source>
        <dbReference type="ARBA" id="ARBA00022989"/>
    </source>
</evidence>
<proteinExistence type="predicted"/>
<dbReference type="SUPFAM" id="SSF103473">
    <property type="entry name" value="MFS general substrate transporter"/>
    <property type="match status" value="1"/>
</dbReference>
<name>A0A7X0B3V7_9PROT</name>
<dbReference type="AlphaFoldDB" id="A0A7X0B3V7"/>
<dbReference type="InterPro" id="IPR010290">
    <property type="entry name" value="TM_effector"/>
</dbReference>
<dbReference type="GO" id="GO:0005886">
    <property type="term" value="C:plasma membrane"/>
    <property type="evidence" value="ECO:0007669"/>
    <property type="project" value="UniProtKB-SubCell"/>
</dbReference>
<evidence type="ECO:0000256" key="4">
    <source>
        <dbReference type="ARBA" id="ARBA00022692"/>
    </source>
</evidence>
<feature type="transmembrane region" description="Helical" evidence="7">
    <location>
        <begin position="167"/>
        <end position="189"/>
    </location>
</feature>
<sequence>MIPPPLLHRRFRYFWVARVLTMLAHSSTVICMGWLVYDLARRSMDVRDSALRLGLVGLVQFLPFLLFSPFAGYVADRFNRRRVVMTSLTAQLSSIACVALLVWSGRPTLEALYVLAGFIAAARSFYMPANNALTPKLVPAEILPNAIALYAIGGRAGAIIGPALGGFVFAISPWGAFTFGSVLLLLAVLGQWRVGPIEQAVGGGSARPLGMIVDGFRHVRSNRLLLGAISLDMFSVLLGGVTAMLPIFARDILHAGPEGLGLLRAAPSIGAVATGVWLSYRPLRRGIGVKMLAAVAVFGVATIVFGLSTFLPSSMACLIVLGAADMISVNVRQSLVTIGTPDHMRGRVGAASTLFISASNELGEMESGALAALIGPVGSVVVGGACAIGIAAAWAWLFPELRDAQDFTTERTQLS</sequence>
<evidence type="ECO:0000256" key="2">
    <source>
        <dbReference type="ARBA" id="ARBA00022448"/>
    </source>
</evidence>
<keyword evidence="2" id="KW-0813">Transport</keyword>
<evidence type="ECO:0000259" key="8">
    <source>
        <dbReference type="PROSITE" id="PS50850"/>
    </source>
</evidence>
<evidence type="ECO:0000256" key="1">
    <source>
        <dbReference type="ARBA" id="ARBA00004651"/>
    </source>
</evidence>
<protein>
    <submittedName>
        <fullName evidence="9">MFS family permease</fullName>
    </submittedName>
</protein>
<reference evidence="9 10" key="1">
    <citation type="submission" date="2020-08" db="EMBL/GenBank/DDBJ databases">
        <title>Genomic Encyclopedia of Type Strains, Phase IV (KMG-IV): sequencing the most valuable type-strain genomes for metagenomic binning, comparative biology and taxonomic classification.</title>
        <authorList>
            <person name="Goeker M."/>
        </authorList>
    </citation>
    <scope>NUCLEOTIDE SEQUENCE [LARGE SCALE GENOMIC DNA]</scope>
    <source>
        <strain evidence="9 10">DSM 22198</strain>
    </source>
</reference>
<dbReference type="PANTHER" id="PTHR23513:SF9">
    <property type="entry name" value="ENTEROBACTIN EXPORTER ENTS"/>
    <property type="match status" value="1"/>
</dbReference>
<feature type="transmembrane region" description="Helical" evidence="7">
    <location>
        <begin position="49"/>
        <end position="71"/>
    </location>
</feature>
<dbReference type="CDD" id="cd06173">
    <property type="entry name" value="MFS_MefA_like"/>
    <property type="match status" value="1"/>
</dbReference>
<dbReference type="PANTHER" id="PTHR23513">
    <property type="entry name" value="INTEGRAL MEMBRANE EFFLUX PROTEIN-RELATED"/>
    <property type="match status" value="1"/>
</dbReference>
<dbReference type="PROSITE" id="PS50850">
    <property type="entry name" value="MFS"/>
    <property type="match status" value="1"/>
</dbReference>
<keyword evidence="4 7" id="KW-0812">Transmembrane</keyword>
<dbReference type="InterPro" id="IPR036259">
    <property type="entry name" value="MFS_trans_sf"/>
</dbReference>
<feature type="transmembrane region" description="Helical" evidence="7">
    <location>
        <begin position="12"/>
        <end position="37"/>
    </location>
</feature>
<evidence type="ECO:0000256" key="7">
    <source>
        <dbReference type="SAM" id="Phobius"/>
    </source>
</evidence>
<keyword evidence="10" id="KW-1185">Reference proteome</keyword>
<organism evidence="9 10">
    <name type="scientific">Nitrospirillum iridis</name>
    <dbReference type="NCBI Taxonomy" id="765888"/>
    <lineage>
        <taxon>Bacteria</taxon>
        <taxon>Pseudomonadati</taxon>
        <taxon>Pseudomonadota</taxon>
        <taxon>Alphaproteobacteria</taxon>
        <taxon>Rhodospirillales</taxon>
        <taxon>Azospirillaceae</taxon>
        <taxon>Nitrospirillum</taxon>
    </lineage>
</organism>
<feature type="domain" description="Major facilitator superfamily (MFS) profile" evidence="8">
    <location>
        <begin position="1"/>
        <end position="199"/>
    </location>
</feature>
<evidence type="ECO:0000256" key="6">
    <source>
        <dbReference type="ARBA" id="ARBA00023136"/>
    </source>
</evidence>
<dbReference type="RefSeq" id="WP_184807772.1">
    <property type="nucleotide sequence ID" value="NZ_JACIIZ010000028.1"/>
</dbReference>
<feature type="transmembrane region" description="Helical" evidence="7">
    <location>
        <begin position="369"/>
        <end position="397"/>
    </location>
</feature>
<accession>A0A7X0B3V7</accession>
<keyword evidence="3" id="KW-1003">Cell membrane</keyword>
<comment type="subcellular location">
    <subcellularLocation>
        <location evidence="1">Cell membrane</location>
        <topology evidence="1">Multi-pass membrane protein</topology>
    </subcellularLocation>
</comment>
<keyword evidence="6 7" id="KW-0472">Membrane</keyword>
<evidence type="ECO:0000313" key="10">
    <source>
        <dbReference type="Proteomes" id="UP000539175"/>
    </source>
</evidence>
<feature type="transmembrane region" description="Helical" evidence="7">
    <location>
        <begin position="83"/>
        <end position="105"/>
    </location>
</feature>
<feature type="transmembrane region" description="Helical" evidence="7">
    <location>
        <begin position="224"/>
        <end position="249"/>
    </location>
</feature>
<dbReference type="InterPro" id="IPR020846">
    <property type="entry name" value="MFS_dom"/>
</dbReference>
<keyword evidence="5 7" id="KW-1133">Transmembrane helix</keyword>
<dbReference type="Gene3D" id="1.20.1250.20">
    <property type="entry name" value="MFS general substrate transporter like domains"/>
    <property type="match status" value="2"/>
</dbReference>
<dbReference type="Proteomes" id="UP000539175">
    <property type="component" value="Unassembled WGS sequence"/>
</dbReference>
<comment type="caution">
    <text evidence="9">The sequence shown here is derived from an EMBL/GenBank/DDBJ whole genome shotgun (WGS) entry which is preliminary data.</text>
</comment>
<gene>
    <name evidence="9" type="ORF">FHS74_005859</name>
</gene>
<dbReference type="EMBL" id="JACIIZ010000028">
    <property type="protein sequence ID" value="MBB6255260.1"/>
    <property type="molecule type" value="Genomic_DNA"/>
</dbReference>
<evidence type="ECO:0000256" key="3">
    <source>
        <dbReference type="ARBA" id="ARBA00022475"/>
    </source>
</evidence>
<feature type="transmembrane region" description="Helical" evidence="7">
    <location>
        <begin position="261"/>
        <end position="280"/>
    </location>
</feature>
<dbReference type="GO" id="GO:0022857">
    <property type="term" value="F:transmembrane transporter activity"/>
    <property type="evidence" value="ECO:0007669"/>
    <property type="project" value="InterPro"/>
</dbReference>
<feature type="transmembrane region" description="Helical" evidence="7">
    <location>
        <begin position="292"/>
        <end position="324"/>
    </location>
</feature>
<dbReference type="Pfam" id="PF05977">
    <property type="entry name" value="MFS_3"/>
    <property type="match status" value="1"/>
</dbReference>
<evidence type="ECO:0000313" key="9">
    <source>
        <dbReference type="EMBL" id="MBB6255260.1"/>
    </source>
</evidence>
<feature type="transmembrane region" description="Helical" evidence="7">
    <location>
        <begin position="111"/>
        <end position="130"/>
    </location>
</feature>